<comment type="cofactor">
    <cofactor evidence="2">
        <name>Mg(2+)</name>
        <dbReference type="ChEBI" id="CHEBI:18420"/>
    </cofactor>
</comment>
<organism evidence="17 18">
    <name type="scientific">Candidatus Kutchimonas denitrificans</name>
    <dbReference type="NCBI Taxonomy" id="3056748"/>
    <lineage>
        <taxon>Bacteria</taxon>
        <taxon>Pseudomonadati</taxon>
        <taxon>Gemmatimonadota</taxon>
        <taxon>Gemmatimonadia</taxon>
        <taxon>Candidatus Palauibacterales</taxon>
        <taxon>Candidatus Palauibacteraceae</taxon>
        <taxon>Candidatus Kutchimonas</taxon>
    </lineage>
</organism>
<evidence type="ECO:0000313" key="17">
    <source>
        <dbReference type="EMBL" id="NIR75601.1"/>
    </source>
</evidence>
<dbReference type="FunFam" id="3.40.50.20:FF:000006">
    <property type="entry name" value="Phosphoribosylamine--glycine ligase, chloroplastic"/>
    <property type="match status" value="1"/>
</dbReference>
<dbReference type="InterPro" id="IPR016185">
    <property type="entry name" value="PreATP-grasp_dom_sf"/>
</dbReference>
<evidence type="ECO:0000256" key="8">
    <source>
        <dbReference type="ARBA" id="ARBA00022755"/>
    </source>
</evidence>
<dbReference type="EMBL" id="JAACAK010000083">
    <property type="protein sequence ID" value="NIR75601.1"/>
    <property type="molecule type" value="Genomic_DNA"/>
</dbReference>
<evidence type="ECO:0000256" key="14">
    <source>
        <dbReference type="HAMAP-Rule" id="MF_00138"/>
    </source>
</evidence>
<evidence type="ECO:0000256" key="3">
    <source>
        <dbReference type="ARBA" id="ARBA00005174"/>
    </source>
</evidence>
<dbReference type="PANTHER" id="PTHR43472">
    <property type="entry name" value="PHOSPHORIBOSYLAMINE--GLYCINE LIGASE"/>
    <property type="match status" value="1"/>
</dbReference>
<keyword evidence="8 14" id="KW-0658">Purine biosynthesis</keyword>
<evidence type="ECO:0000256" key="4">
    <source>
        <dbReference type="ARBA" id="ARBA00013255"/>
    </source>
</evidence>
<dbReference type="InterPro" id="IPR020561">
    <property type="entry name" value="PRibGlycinamid_synth_ATP-grasp"/>
</dbReference>
<dbReference type="AlphaFoldDB" id="A0AAE5C9L1"/>
<dbReference type="EC" id="6.3.4.13" evidence="4 14"/>
<evidence type="ECO:0000256" key="9">
    <source>
        <dbReference type="ARBA" id="ARBA00022840"/>
    </source>
</evidence>
<dbReference type="HAMAP" id="MF_00138">
    <property type="entry name" value="GARS"/>
    <property type="match status" value="1"/>
</dbReference>
<comment type="cofactor">
    <cofactor evidence="1">
        <name>Mn(2+)</name>
        <dbReference type="ChEBI" id="CHEBI:29035"/>
    </cofactor>
</comment>
<evidence type="ECO:0000259" key="16">
    <source>
        <dbReference type="PROSITE" id="PS50975"/>
    </source>
</evidence>
<dbReference type="SUPFAM" id="SSF52440">
    <property type="entry name" value="PreATP-grasp domain"/>
    <property type="match status" value="1"/>
</dbReference>
<dbReference type="InterPro" id="IPR011761">
    <property type="entry name" value="ATP-grasp"/>
</dbReference>
<dbReference type="PANTHER" id="PTHR43472:SF1">
    <property type="entry name" value="PHOSPHORIBOSYLAMINE--GLYCINE LIGASE, CHLOROPLASTIC"/>
    <property type="match status" value="1"/>
</dbReference>
<dbReference type="Pfam" id="PF02843">
    <property type="entry name" value="GARS_C"/>
    <property type="match status" value="1"/>
</dbReference>
<keyword evidence="5 14" id="KW-0436">Ligase</keyword>
<dbReference type="Proteomes" id="UP000702544">
    <property type="component" value="Unassembled WGS sequence"/>
</dbReference>
<dbReference type="PROSITE" id="PS50975">
    <property type="entry name" value="ATP_GRASP"/>
    <property type="match status" value="1"/>
</dbReference>
<dbReference type="FunFam" id="3.30.1490.20:FF:000006">
    <property type="entry name" value="phosphoribosylamine--glycine ligase, chloroplastic-like"/>
    <property type="match status" value="1"/>
</dbReference>
<keyword evidence="10" id="KW-0464">Manganese</keyword>
<dbReference type="SMART" id="SM01209">
    <property type="entry name" value="GARS_A"/>
    <property type="match status" value="1"/>
</dbReference>
<dbReference type="GO" id="GO:0006189">
    <property type="term" value="P:'de novo' IMP biosynthetic process"/>
    <property type="evidence" value="ECO:0007669"/>
    <property type="project" value="UniProtKB-UniRule"/>
</dbReference>
<comment type="pathway">
    <text evidence="3 14">Purine metabolism; IMP biosynthesis via de novo pathway; N(1)-(5-phospho-D-ribosyl)glycinamide from 5-phospho-alpha-D-ribose 1-diphosphate: step 2/2.</text>
</comment>
<reference evidence="17 18" key="1">
    <citation type="submission" date="2020-01" db="EMBL/GenBank/DDBJ databases">
        <title>Genomes assembled from Gulf of Kutch pelagic sediment metagenomes.</title>
        <authorList>
            <person name="Chandrashekar M."/>
            <person name="Mahajan M.S."/>
            <person name="Dave K.J."/>
            <person name="Vatsa P."/>
            <person name="Nathani N.M."/>
        </authorList>
    </citation>
    <scope>NUCLEOTIDE SEQUENCE [LARGE SCALE GENOMIC DNA]</scope>
    <source>
        <strain evidence="17">KS3-K002</strain>
    </source>
</reference>
<dbReference type="GO" id="GO:0004637">
    <property type="term" value="F:phosphoribosylamine-glycine ligase activity"/>
    <property type="evidence" value="ECO:0007669"/>
    <property type="project" value="UniProtKB-UniRule"/>
</dbReference>
<name>A0AAE5C9L1_9BACT</name>
<protein>
    <recommendedName>
        <fullName evidence="4 14">Phosphoribosylamine--glycine ligase</fullName>
        <ecNumber evidence="4 14">6.3.4.13</ecNumber>
    </recommendedName>
    <alternativeName>
        <fullName evidence="14">GARS</fullName>
    </alternativeName>
    <alternativeName>
        <fullName evidence="12 14">Glycinamide ribonucleotide synthetase</fullName>
    </alternativeName>
    <alternativeName>
        <fullName evidence="13 14">Phosphoribosylglycinamide synthetase</fullName>
    </alternativeName>
</protein>
<dbReference type="Pfam" id="PF01071">
    <property type="entry name" value="GARS_A"/>
    <property type="match status" value="1"/>
</dbReference>
<dbReference type="PROSITE" id="PS00184">
    <property type="entry name" value="GARS"/>
    <property type="match status" value="1"/>
</dbReference>
<evidence type="ECO:0000256" key="7">
    <source>
        <dbReference type="ARBA" id="ARBA00022741"/>
    </source>
</evidence>
<dbReference type="GO" id="GO:0005524">
    <property type="term" value="F:ATP binding"/>
    <property type="evidence" value="ECO:0007669"/>
    <property type="project" value="UniProtKB-UniRule"/>
</dbReference>
<dbReference type="Gene3D" id="3.90.600.10">
    <property type="entry name" value="Phosphoribosylglycinamide synthetase, C-terminal domain"/>
    <property type="match status" value="1"/>
</dbReference>
<dbReference type="InterPro" id="IPR013815">
    <property type="entry name" value="ATP_grasp_subdomain_1"/>
</dbReference>
<comment type="similarity">
    <text evidence="11 14">Belongs to the GARS family.</text>
</comment>
<dbReference type="InterPro" id="IPR011054">
    <property type="entry name" value="Rudment_hybrid_motif"/>
</dbReference>
<dbReference type="NCBIfam" id="TIGR00877">
    <property type="entry name" value="purD"/>
    <property type="match status" value="1"/>
</dbReference>
<evidence type="ECO:0000256" key="2">
    <source>
        <dbReference type="ARBA" id="ARBA00001946"/>
    </source>
</evidence>
<dbReference type="SUPFAM" id="SSF56059">
    <property type="entry name" value="Glutathione synthetase ATP-binding domain-like"/>
    <property type="match status" value="1"/>
</dbReference>
<keyword evidence="6" id="KW-0479">Metal-binding</keyword>
<evidence type="ECO:0000256" key="5">
    <source>
        <dbReference type="ARBA" id="ARBA00022598"/>
    </source>
</evidence>
<comment type="catalytic activity">
    <reaction evidence="14">
        <text>5-phospho-beta-D-ribosylamine + glycine + ATP = N(1)-(5-phospho-beta-D-ribosyl)glycinamide + ADP + phosphate + H(+)</text>
        <dbReference type="Rhea" id="RHEA:17453"/>
        <dbReference type="ChEBI" id="CHEBI:15378"/>
        <dbReference type="ChEBI" id="CHEBI:30616"/>
        <dbReference type="ChEBI" id="CHEBI:43474"/>
        <dbReference type="ChEBI" id="CHEBI:57305"/>
        <dbReference type="ChEBI" id="CHEBI:58681"/>
        <dbReference type="ChEBI" id="CHEBI:143788"/>
        <dbReference type="ChEBI" id="CHEBI:456216"/>
        <dbReference type="EC" id="6.3.4.13"/>
    </reaction>
</comment>
<dbReference type="SUPFAM" id="SSF51246">
    <property type="entry name" value="Rudiment single hybrid motif"/>
    <property type="match status" value="1"/>
</dbReference>
<comment type="caution">
    <text evidence="17">The sequence shown here is derived from an EMBL/GenBank/DDBJ whole genome shotgun (WGS) entry which is preliminary data.</text>
</comment>
<gene>
    <name evidence="14 17" type="primary">purD</name>
    <name evidence="17" type="ORF">GWO12_10910</name>
</gene>
<evidence type="ECO:0000256" key="13">
    <source>
        <dbReference type="ARBA" id="ARBA00042864"/>
    </source>
</evidence>
<dbReference type="Gene3D" id="3.30.470.20">
    <property type="entry name" value="ATP-grasp fold, B domain"/>
    <property type="match status" value="1"/>
</dbReference>
<evidence type="ECO:0000313" key="18">
    <source>
        <dbReference type="Proteomes" id="UP000702544"/>
    </source>
</evidence>
<evidence type="ECO:0000256" key="6">
    <source>
        <dbReference type="ARBA" id="ARBA00022723"/>
    </source>
</evidence>
<dbReference type="GO" id="GO:0046872">
    <property type="term" value="F:metal ion binding"/>
    <property type="evidence" value="ECO:0007669"/>
    <property type="project" value="UniProtKB-KW"/>
</dbReference>
<accession>A0AAE5C9L1</accession>
<feature type="domain" description="ATP-grasp" evidence="16">
    <location>
        <begin position="107"/>
        <end position="313"/>
    </location>
</feature>
<proteinExistence type="inferred from homology"/>
<dbReference type="Pfam" id="PF02844">
    <property type="entry name" value="GARS_N"/>
    <property type="match status" value="1"/>
</dbReference>
<dbReference type="InterPro" id="IPR037123">
    <property type="entry name" value="PRibGlycinamide_synth_C_sf"/>
</dbReference>
<dbReference type="InterPro" id="IPR000115">
    <property type="entry name" value="PRibGlycinamide_synth"/>
</dbReference>
<dbReference type="GO" id="GO:0009113">
    <property type="term" value="P:purine nucleobase biosynthetic process"/>
    <property type="evidence" value="ECO:0007669"/>
    <property type="project" value="InterPro"/>
</dbReference>
<evidence type="ECO:0000256" key="10">
    <source>
        <dbReference type="ARBA" id="ARBA00023211"/>
    </source>
</evidence>
<dbReference type="InterPro" id="IPR020559">
    <property type="entry name" value="PRibGlycinamide_synth_CS"/>
</dbReference>
<evidence type="ECO:0000256" key="1">
    <source>
        <dbReference type="ARBA" id="ARBA00001936"/>
    </source>
</evidence>
<keyword evidence="9 15" id="KW-0067">ATP-binding</keyword>
<evidence type="ECO:0000256" key="12">
    <source>
        <dbReference type="ARBA" id="ARBA00042242"/>
    </source>
</evidence>
<evidence type="ECO:0000256" key="15">
    <source>
        <dbReference type="PROSITE-ProRule" id="PRU00409"/>
    </source>
</evidence>
<sequence length="429" mass="45130">MRILVVGSGGREHALIWKLKQESPDAQIYAAPGNGGTKALAESVPLKPDEVDELADFADSRDIDLTVVGPEAPLVAGIVDAFEERGLKIFGPTARAAEIEGSKAFAKALMKKAGVPSAGHETFSEFDEAEKYIRKHGAPLVVKASGLAAGKGSIVCESVEEAVEAAQSMMVDEKFGDAGATIVVEDFLAGEELSLLYLTDGENAVPLVPSQDHKPIGEGDTGLNTGGMGAYAPVSIADDALVGVVTDEIILPTLAALRDDDRTFRGVLYAGLILVDGDPYVIEFNCRFGDPETQAVLPLMQEGLLDVFVGLAGGGDLDVDRFRFRGGAAVCTVLASKGYPGSYEKGKRITIPKGLEDDDELIVLHAGTRRDPEGKLVTSGGRVLGVVGLGADVTAAAARSREGAEAIKFPGKYFRRDIGYREIDREAAG</sequence>
<dbReference type="InterPro" id="IPR020560">
    <property type="entry name" value="PRibGlycinamide_synth_C-dom"/>
</dbReference>
<dbReference type="InterPro" id="IPR020562">
    <property type="entry name" value="PRibGlycinamide_synth_N"/>
</dbReference>
<evidence type="ECO:0000256" key="11">
    <source>
        <dbReference type="ARBA" id="ARBA00038345"/>
    </source>
</evidence>
<keyword evidence="7 15" id="KW-0547">Nucleotide-binding</keyword>
<dbReference type="Gene3D" id="3.40.50.20">
    <property type="match status" value="1"/>
</dbReference>
<dbReference type="SMART" id="SM01210">
    <property type="entry name" value="GARS_C"/>
    <property type="match status" value="1"/>
</dbReference>
<dbReference type="Gene3D" id="3.30.1490.20">
    <property type="entry name" value="ATP-grasp fold, A domain"/>
    <property type="match status" value="1"/>
</dbReference>